<comment type="caution">
    <text evidence="1">The sequence shown here is derived from an EMBL/GenBank/DDBJ whole genome shotgun (WGS) entry which is preliminary data.</text>
</comment>
<proteinExistence type="predicted"/>
<dbReference type="EMBL" id="QNUK01000382">
    <property type="protein sequence ID" value="KAF5894261.1"/>
    <property type="molecule type" value="Genomic_DNA"/>
</dbReference>
<evidence type="ECO:0000313" key="2">
    <source>
        <dbReference type="Proteomes" id="UP000727407"/>
    </source>
</evidence>
<keyword evidence="2" id="KW-1185">Reference proteome</keyword>
<gene>
    <name evidence="1" type="ORF">DAT39_016026</name>
</gene>
<protein>
    <submittedName>
        <fullName evidence="1">C-type lectin domain family 4 member E-like isoform X1</fullName>
    </submittedName>
</protein>
<name>A0A8J4TXW9_CLAMG</name>
<organism evidence="1 2">
    <name type="scientific">Clarias magur</name>
    <name type="common">Asian catfish</name>
    <name type="synonym">Macropteronotus magur</name>
    <dbReference type="NCBI Taxonomy" id="1594786"/>
    <lineage>
        <taxon>Eukaryota</taxon>
        <taxon>Metazoa</taxon>
        <taxon>Chordata</taxon>
        <taxon>Craniata</taxon>
        <taxon>Vertebrata</taxon>
        <taxon>Euteleostomi</taxon>
        <taxon>Actinopterygii</taxon>
        <taxon>Neopterygii</taxon>
        <taxon>Teleostei</taxon>
        <taxon>Ostariophysi</taxon>
        <taxon>Siluriformes</taxon>
        <taxon>Clariidae</taxon>
        <taxon>Clarias</taxon>
    </lineage>
</organism>
<accession>A0A8J4TXW9</accession>
<dbReference type="Proteomes" id="UP000727407">
    <property type="component" value="Unassembled WGS sequence"/>
</dbReference>
<reference evidence="1" key="1">
    <citation type="submission" date="2020-07" db="EMBL/GenBank/DDBJ databases">
        <title>Clarias magur genome sequencing, assembly and annotation.</title>
        <authorList>
            <person name="Kushwaha B."/>
            <person name="Kumar R."/>
            <person name="Das P."/>
            <person name="Joshi C.G."/>
            <person name="Kumar D."/>
            <person name="Nagpure N.S."/>
            <person name="Pandey M."/>
            <person name="Agarwal S."/>
            <person name="Srivastava S."/>
            <person name="Singh M."/>
            <person name="Sahoo L."/>
            <person name="Jayasankar P."/>
            <person name="Meher P.K."/>
            <person name="Koringa P.G."/>
            <person name="Iquebal M.A."/>
            <person name="Das S.P."/>
            <person name="Bit A."/>
            <person name="Patnaik S."/>
            <person name="Patel N."/>
            <person name="Shah T.M."/>
            <person name="Hinsu A."/>
            <person name="Jena J.K."/>
        </authorList>
    </citation>
    <scope>NUCLEOTIDE SEQUENCE</scope>
    <source>
        <strain evidence="1">CIFAMagur01</strain>
        <tissue evidence="1">Testis</tissue>
    </source>
</reference>
<sequence length="60" mass="7009">MENTGDEEDVTVVIYKTIDDFKSYDTDMEKTDTKNKLQTQHPEFSPPYQIATIHTQHMTT</sequence>
<evidence type="ECO:0000313" key="1">
    <source>
        <dbReference type="EMBL" id="KAF5894261.1"/>
    </source>
</evidence>
<dbReference type="AlphaFoldDB" id="A0A8J4TXW9"/>